<keyword evidence="1" id="KW-0732">Signal</keyword>
<dbReference type="InterPro" id="IPR001119">
    <property type="entry name" value="SLH_dom"/>
</dbReference>
<feature type="chain" id="PRO_5040989838" evidence="1">
    <location>
        <begin position="23"/>
        <end position="544"/>
    </location>
</feature>
<dbReference type="AlphaFoldDB" id="A0A9X3TS77"/>
<accession>A0A9X3TS77</accession>
<dbReference type="PROSITE" id="PS51272">
    <property type="entry name" value="SLH"/>
    <property type="match status" value="3"/>
</dbReference>
<evidence type="ECO:0000313" key="4">
    <source>
        <dbReference type="Proteomes" id="UP001151071"/>
    </source>
</evidence>
<dbReference type="InterPro" id="IPR051465">
    <property type="entry name" value="Cell_Envelope_Struct_Comp"/>
</dbReference>
<evidence type="ECO:0000313" key="3">
    <source>
        <dbReference type="EMBL" id="MDA5109889.1"/>
    </source>
</evidence>
<dbReference type="EMBL" id="JAPYYP010000023">
    <property type="protein sequence ID" value="MDA5109889.1"/>
    <property type="molecule type" value="Genomic_DNA"/>
</dbReference>
<reference evidence="3" key="1">
    <citation type="submission" date="2022-12" db="EMBL/GenBank/DDBJ databases">
        <title>Draft genome sequence of the thermophilic strain Brevibacillus thermoruber HT42, isolated from Los Humeros, Puebla, Mexico, with biotechnological potential.</title>
        <authorList>
            <person name="Lara Sanchez J."/>
            <person name="Solis Palacios R."/>
            <person name="Bustos Baena A.S."/>
            <person name="Ruz Baez A.E."/>
            <person name="Espinosa Luna G."/>
            <person name="Oliart Ros R.M."/>
        </authorList>
    </citation>
    <scope>NUCLEOTIDE SEQUENCE</scope>
    <source>
        <strain evidence="3">HT42</strain>
    </source>
</reference>
<gene>
    <name evidence="3" type="ORF">O3V59_16100</name>
</gene>
<organism evidence="3 4">
    <name type="scientific">Brevibacillus thermoruber</name>
    <dbReference type="NCBI Taxonomy" id="33942"/>
    <lineage>
        <taxon>Bacteria</taxon>
        <taxon>Bacillati</taxon>
        <taxon>Bacillota</taxon>
        <taxon>Bacilli</taxon>
        <taxon>Bacillales</taxon>
        <taxon>Paenibacillaceae</taxon>
        <taxon>Brevibacillus</taxon>
    </lineage>
</organism>
<feature type="domain" description="SLH" evidence="2">
    <location>
        <begin position="425"/>
        <end position="485"/>
    </location>
</feature>
<dbReference type="PANTHER" id="PTHR43308">
    <property type="entry name" value="OUTER MEMBRANE PROTEIN ALPHA-RELATED"/>
    <property type="match status" value="1"/>
</dbReference>
<evidence type="ECO:0000256" key="1">
    <source>
        <dbReference type="SAM" id="SignalP"/>
    </source>
</evidence>
<comment type="caution">
    <text evidence="3">The sequence shown here is derived from an EMBL/GenBank/DDBJ whole genome shotgun (WGS) entry which is preliminary data.</text>
</comment>
<dbReference type="Proteomes" id="UP001151071">
    <property type="component" value="Unassembled WGS sequence"/>
</dbReference>
<sequence length="544" mass="59564">MKRLLFLAISFLLLLTACTPNAPLYTEAVKKGLDTKSFESKSTLTLDTNLPVEDESIKALLATLKSGVNIHVQQKSPESGHATFSLQDPSPLLNAGLWPGKNAPAFDIYAEGSKAYFKSTSDNKFLGVTNEIPAETALESGEALKKVFEAFLAQTEFSLKDVKTVGKETVELADGSSHETTHVRISVDFQEAVDFLAFALEYASKQPEFFEALESVPPVPMPGNEANDGSVKDGLAEMAKELKSLDVKQLKAEGWDVTIVCDAWINAEKEFVQDQVGLTVNVPGSVLAESGLSDNSGAPSVFFKLNVKDQMWNINKEVTYPLPPADQIIMLEELEKHPDLVEEFGENSLIGQFVAMTLAPQEPPFVDVPDTHWAFQEISLLKEMGIVNGYGQNEFKPNNPITRSEFVTMAVKALGLEPSAKSLTAKDKNQVPAWAKESWQTAVETGLIKGYNDGTIRPNQKISRAEMVTILVRGLQMPMENGYKLTYADTREIPNWAIPYVKTATANGLVKGSPDNRFAPHKNASRAEVATVLFNSMFGALPIE</sequence>
<protein>
    <submittedName>
        <fullName evidence="3">S-layer homology domain-containing protein</fullName>
    </submittedName>
</protein>
<feature type="domain" description="SLH" evidence="2">
    <location>
        <begin position="361"/>
        <end position="424"/>
    </location>
</feature>
<keyword evidence="4" id="KW-1185">Reference proteome</keyword>
<dbReference type="PANTHER" id="PTHR43308:SF5">
    <property type="entry name" value="S-LAYER PROTEIN _ PEPTIDOGLYCAN ENDO-BETA-N-ACETYLGLUCOSAMINIDASE"/>
    <property type="match status" value="1"/>
</dbReference>
<name>A0A9X3TS77_9BACL</name>
<evidence type="ECO:0000259" key="2">
    <source>
        <dbReference type="PROSITE" id="PS51272"/>
    </source>
</evidence>
<dbReference type="PROSITE" id="PS51257">
    <property type="entry name" value="PROKAR_LIPOPROTEIN"/>
    <property type="match status" value="1"/>
</dbReference>
<dbReference type="Pfam" id="PF00395">
    <property type="entry name" value="SLH"/>
    <property type="match status" value="3"/>
</dbReference>
<feature type="domain" description="SLH" evidence="2">
    <location>
        <begin position="487"/>
        <end position="544"/>
    </location>
</feature>
<dbReference type="RefSeq" id="WP_271140541.1">
    <property type="nucleotide sequence ID" value="NZ_JAPYYP010000023.1"/>
</dbReference>
<feature type="signal peptide" evidence="1">
    <location>
        <begin position="1"/>
        <end position="22"/>
    </location>
</feature>
<proteinExistence type="predicted"/>